<evidence type="ECO:0000313" key="10">
    <source>
        <dbReference type="WBParaSite" id="SSLN_0000229201-mRNA-1"/>
    </source>
</evidence>
<dbReference type="GO" id="GO:0008270">
    <property type="term" value="F:zinc ion binding"/>
    <property type="evidence" value="ECO:0007669"/>
    <property type="project" value="UniProtKB-KW"/>
</dbReference>
<keyword evidence="3 5" id="KW-0863">Zinc-finger</keyword>
<sequence length="604" mass="65328">MHAMLLAPASGVLCRGTAVSTTHLWDAATNFASTAAPSSDSELNGKLVAEPATRDVNIARSTLEAYLTGWRFDLRSLRVCSYAPALQSVALSELRDTLTDNGLTQSVIGGRQNGHSSPKAGWPPSFDIDDTQLARVLVETLLPSMANKINLQALLVYQADNSCNRSFMVNRCFQRHEEGGAISPYDPLEMEATAGSELQVKRQRVCGGKTSSPSITTPDPQEPIQQPGTPCDSASQANIKPEDHVPSGCLLPSASTSAATVSSSRRKRKFCRPCRIPQVEEPLPTPEPTVGTEPKEEKRKEVVVPKESPTLPPQPPQEQQTPPAVVPQRPQPPVQHPLTVTAIDCLNSTILTALSRSLFSKPESKATLFPQVSLKPMTTAVGLSSTTTTTTPTVPRPIRPRILPANSISTTTPQTSNTFTATTAIAAATSNNTVLSATVGVPESNAPTAVDATESDEAWAASRRYAKSFVCNQCRFVFGSLNALCEHTYSLHKAFRCNYCQAQFTQRSNLQRHSLRHVGFKPFVCAVCSKEYYRKDHLVRHIEITHAGSDPKSSIIVKLSSAECLDYLESLAEQSQHPHEPGKTTGPELQLPETSSAVTTVEQT</sequence>
<dbReference type="SMART" id="SM00355">
    <property type="entry name" value="ZnF_C2H2"/>
    <property type="match status" value="3"/>
</dbReference>
<evidence type="ECO:0000256" key="2">
    <source>
        <dbReference type="ARBA" id="ARBA00022737"/>
    </source>
</evidence>
<dbReference type="InterPro" id="IPR036236">
    <property type="entry name" value="Znf_C2H2_sf"/>
</dbReference>
<evidence type="ECO:0000256" key="1">
    <source>
        <dbReference type="ARBA" id="ARBA00022723"/>
    </source>
</evidence>
<dbReference type="Gene3D" id="3.30.160.60">
    <property type="entry name" value="Classic Zinc Finger"/>
    <property type="match status" value="2"/>
</dbReference>
<feature type="compositionally biased region" description="Low complexity" evidence="6">
    <location>
        <begin position="400"/>
        <end position="415"/>
    </location>
</feature>
<dbReference type="SUPFAM" id="SSF57667">
    <property type="entry name" value="beta-beta-alpha zinc fingers"/>
    <property type="match status" value="1"/>
</dbReference>
<dbReference type="STRING" id="70667.A0A183SDC4"/>
<evidence type="ECO:0000259" key="7">
    <source>
        <dbReference type="PROSITE" id="PS50157"/>
    </source>
</evidence>
<feature type="domain" description="C2H2-type" evidence="7">
    <location>
        <begin position="523"/>
        <end position="551"/>
    </location>
</feature>
<feature type="domain" description="C2H2-type" evidence="7">
    <location>
        <begin position="495"/>
        <end position="522"/>
    </location>
</feature>
<keyword evidence="4" id="KW-0862">Zinc</keyword>
<feature type="region of interest" description="Disordered" evidence="6">
    <location>
        <begin position="202"/>
        <end position="264"/>
    </location>
</feature>
<feature type="compositionally biased region" description="Low complexity" evidence="6">
    <location>
        <begin position="383"/>
        <end position="393"/>
    </location>
</feature>
<protein>
    <submittedName>
        <fullName evidence="10">Zinc finger protein 888</fullName>
    </submittedName>
</protein>
<feature type="region of interest" description="Disordered" evidence="6">
    <location>
        <begin position="278"/>
        <end position="335"/>
    </location>
</feature>
<dbReference type="WBParaSite" id="SSLN_0000229201-mRNA-1">
    <property type="protein sequence ID" value="SSLN_0000229201-mRNA-1"/>
    <property type="gene ID" value="SSLN_0000229201"/>
</dbReference>
<dbReference type="PROSITE" id="PS00028">
    <property type="entry name" value="ZINC_FINGER_C2H2_1"/>
    <property type="match status" value="2"/>
</dbReference>
<evidence type="ECO:0000256" key="5">
    <source>
        <dbReference type="PROSITE-ProRule" id="PRU00042"/>
    </source>
</evidence>
<dbReference type="EMBL" id="UYSU01032199">
    <property type="protein sequence ID" value="VDL88607.1"/>
    <property type="molecule type" value="Genomic_DNA"/>
</dbReference>
<reference evidence="10" key="1">
    <citation type="submission" date="2016-06" db="UniProtKB">
        <authorList>
            <consortium name="WormBaseParasite"/>
        </authorList>
    </citation>
    <scope>IDENTIFICATION</scope>
</reference>
<dbReference type="Pfam" id="PF00096">
    <property type="entry name" value="zf-C2H2"/>
    <property type="match status" value="2"/>
</dbReference>
<feature type="compositionally biased region" description="Low complexity" evidence="6">
    <location>
        <begin position="253"/>
        <end position="263"/>
    </location>
</feature>
<evidence type="ECO:0000256" key="3">
    <source>
        <dbReference type="ARBA" id="ARBA00022771"/>
    </source>
</evidence>
<accession>A0A183SDC4</accession>
<feature type="compositionally biased region" description="Low complexity" evidence="6">
    <location>
        <begin position="317"/>
        <end position="328"/>
    </location>
</feature>
<dbReference type="InterPro" id="IPR013087">
    <property type="entry name" value="Znf_C2H2_type"/>
</dbReference>
<dbReference type="PROSITE" id="PS50157">
    <property type="entry name" value="ZINC_FINGER_C2H2_2"/>
    <property type="match status" value="2"/>
</dbReference>
<feature type="region of interest" description="Disordered" evidence="6">
    <location>
        <begin position="383"/>
        <end position="415"/>
    </location>
</feature>
<dbReference type="PANTHER" id="PTHR24379:SF121">
    <property type="entry name" value="C2H2-TYPE DOMAIN-CONTAINING PROTEIN"/>
    <property type="match status" value="1"/>
</dbReference>
<name>A0A183SDC4_SCHSO</name>
<feature type="compositionally biased region" description="Polar residues" evidence="6">
    <location>
        <begin position="592"/>
        <end position="604"/>
    </location>
</feature>
<organism evidence="10">
    <name type="scientific">Schistocephalus solidus</name>
    <name type="common">Tapeworm</name>
    <dbReference type="NCBI Taxonomy" id="70667"/>
    <lineage>
        <taxon>Eukaryota</taxon>
        <taxon>Metazoa</taxon>
        <taxon>Spiralia</taxon>
        <taxon>Lophotrochozoa</taxon>
        <taxon>Platyhelminthes</taxon>
        <taxon>Cestoda</taxon>
        <taxon>Eucestoda</taxon>
        <taxon>Diphyllobothriidea</taxon>
        <taxon>Diphyllobothriidae</taxon>
        <taxon>Schistocephalus</taxon>
    </lineage>
</organism>
<reference evidence="8 9" key="2">
    <citation type="submission" date="2018-11" db="EMBL/GenBank/DDBJ databases">
        <authorList>
            <consortium name="Pathogen Informatics"/>
        </authorList>
    </citation>
    <scope>NUCLEOTIDE SEQUENCE [LARGE SCALE GENOMIC DNA]</scope>
    <source>
        <strain evidence="8 9">NST_G2</strain>
    </source>
</reference>
<feature type="region of interest" description="Disordered" evidence="6">
    <location>
        <begin position="573"/>
        <end position="604"/>
    </location>
</feature>
<keyword evidence="2" id="KW-0677">Repeat</keyword>
<evidence type="ECO:0000313" key="8">
    <source>
        <dbReference type="EMBL" id="VDL88607.1"/>
    </source>
</evidence>
<evidence type="ECO:0000256" key="4">
    <source>
        <dbReference type="ARBA" id="ARBA00022833"/>
    </source>
</evidence>
<proteinExistence type="predicted"/>
<keyword evidence="1" id="KW-0479">Metal-binding</keyword>
<dbReference type="PANTHER" id="PTHR24379">
    <property type="entry name" value="KRAB AND ZINC FINGER DOMAIN-CONTAINING"/>
    <property type="match status" value="1"/>
</dbReference>
<feature type="compositionally biased region" description="Basic and acidic residues" evidence="6">
    <location>
        <begin position="293"/>
        <end position="304"/>
    </location>
</feature>
<feature type="compositionally biased region" description="Low complexity" evidence="6">
    <location>
        <begin position="278"/>
        <end position="292"/>
    </location>
</feature>
<keyword evidence="9" id="KW-1185">Reference proteome</keyword>
<evidence type="ECO:0000313" key="9">
    <source>
        <dbReference type="Proteomes" id="UP000275846"/>
    </source>
</evidence>
<gene>
    <name evidence="8" type="ORF">SSLN_LOCUS2222</name>
</gene>
<dbReference type="Proteomes" id="UP000275846">
    <property type="component" value="Unassembled WGS sequence"/>
</dbReference>
<dbReference type="AlphaFoldDB" id="A0A183SDC4"/>
<feature type="compositionally biased region" description="Polar residues" evidence="6">
    <location>
        <begin position="209"/>
        <end position="238"/>
    </location>
</feature>
<evidence type="ECO:0000256" key="6">
    <source>
        <dbReference type="SAM" id="MobiDB-lite"/>
    </source>
</evidence>
<dbReference type="OrthoDB" id="6077919at2759"/>